<evidence type="ECO:0000256" key="1">
    <source>
        <dbReference type="SAM" id="Phobius"/>
    </source>
</evidence>
<keyword evidence="3" id="KW-1185">Reference proteome</keyword>
<protein>
    <submittedName>
        <fullName evidence="2">Uncharacterized protein</fullName>
    </submittedName>
</protein>
<feature type="transmembrane region" description="Helical" evidence="1">
    <location>
        <begin position="12"/>
        <end position="34"/>
    </location>
</feature>
<comment type="caution">
    <text evidence="2">The sequence shown here is derived from an EMBL/GenBank/DDBJ whole genome shotgun (WGS) entry which is preliminary data.</text>
</comment>
<proteinExistence type="predicted"/>
<gene>
    <name evidence="2" type="ORF">OMP40_16370</name>
</gene>
<keyword evidence="1" id="KW-1133">Transmembrane helix</keyword>
<dbReference type="EMBL" id="JAPDIA010000003">
    <property type="protein sequence ID" value="MDG0810770.1"/>
    <property type="molecule type" value="Genomic_DNA"/>
</dbReference>
<keyword evidence="1" id="KW-0812">Transmembrane</keyword>
<evidence type="ECO:0000313" key="3">
    <source>
        <dbReference type="Proteomes" id="UP001153404"/>
    </source>
</evidence>
<organism evidence="2 3">
    <name type="scientific">Cohnella rhizosphaerae</name>
    <dbReference type="NCBI Taxonomy" id="1457232"/>
    <lineage>
        <taxon>Bacteria</taxon>
        <taxon>Bacillati</taxon>
        <taxon>Bacillota</taxon>
        <taxon>Bacilli</taxon>
        <taxon>Bacillales</taxon>
        <taxon>Paenibacillaceae</taxon>
        <taxon>Cohnella</taxon>
    </lineage>
</organism>
<keyword evidence="1" id="KW-0472">Membrane</keyword>
<reference evidence="2" key="1">
    <citation type="submission" date="2022-10" db="EMBL/GenBank/DDBJ databases">
        <title>Comparative genomic analysis of Cohnella hashimotonis sp. nov., isolated from the International Space Station.</title>
        <authorList>
            <person name="Simpson A."/>
            <person name="Venkateswaran K."/>
        </authorList>
    </citation>
    <scope>NUCLEOTIDE SEQUENCE</scope>
    <source>
        <strain evidence="2">DSM 28161</strain>
    </source>
</reference>
<sequence length="127" mass="14332">MNVFRTLRTRKFLQRILLSFMLVVVTLAVTAYLLNVNARGKVLSLQNDADRKLLTQINYNIENMNGIVKDMAVSLFNDDELIALKAGGRLPAEHPEDRPARPHGRRVALFACRGVLQPEPEALFLFA</sequence>
<dbReference type="RefSeq" id="WP_277532786.1">
    <property type="nucleotide sequence ID" value="NZ_JAPDIA010000003.1"/>
</dbReference>
<dbReference type="Proteomes" id="UP001153404">
    <property type="component" value="Unassembled WGS sequence"/>
</dbReference>
<evidence type="ECO:0000313" key="2">
    <source>
        <dbReference type="EMBL" id="MDG0810770.1"/>
    </source>
</evidence>
<accession>A0A9X4KU03</accession>
<dbReference type="AlphaFoldDB" id="A0A9X4KU03"/>
<name>A0A9X4KU03_9BACL</name>